<dbReference type="PROSITE" id="PS51294">
    <property type="entry name" value="HTH_MYB"/>
    <property type="match status" value="2"/>
</dbReference>
<feature type="domain" description="HTH myb-type" evidence="8">
    <location>
        <begin position="69"/>
        <end position="119"/>
    </location>
</feature>
<dbReference type="Gene3D" id="1.10.10.60">
    <property type="entry name" value="Homeodomain-like"/>
    <property type="match status" value="2"/>
</dbReference>
<dbReference type="GO" id="GO:0003677">
    <property type="term" value="F:DNA binding"/>
    <property type="evidence" value="ECO:0007669"/>
    <property type="project" value="UniProtKB-KW"/>
</dbReference>
<dbReference type="PANTHER" id="PTHR47997:SF75">
    <property type="entry name" value="MYB DOMAIN PROTEIN 55"/>
    <property type="match status" value="1"/>
</dbReference>
<dbReference type="CDD" id="cd00167">
    <property type="entry name" value="SANT"/>
    <property type="match status" value="2"/>
</dbReference>
<evidence type="ECO:0000313" key="9">
    <source>
        <dbReference type="EMBL" id="KAH9287658.1"/>
    </source>
</evidence>
<name>A0AA38C0Y5_TAXCH</name>
<dbReference type="InterPro" id="IPR017930">
    <property type="entry name" value="Myb_dom"/>
</dbReference>
<dbReference type="EMBL" id="JAHRHJ020003813">
    <property type="protein sequence ID" value="KAH9287658.1"/>
    <property type="molecule type" value="Genomic_DNA"/>
</dbReference>
<keyword evidence="10" id="KW-1185">Reference proteome</keyword>
<accession>A0AA38C0Y5</accession>
<dbReference type="SUPFAM" id="SSF46689">
    <property type="entry name" value="Homeodomain-like"/>
    <property type="match status" value="1"/>
</dbReference>
<evidence type="ECO:0000256" key="2">
    <source>
        <dbReference type="ARBA" id="ARBA00022737"/>
    </source>
</evidence>
<dbReference type="GO" id="GO:0005634">
    <property type="term" value="C:nucleus"/>
    <property type="evidence" value="ECO:0007669"/>
    <property type="project" value="UniProtKB-SubCell"/>
</dbReference>
<dbReference type="FunFam" id="1.10.10.60:FF:000015">
    <property type="entry name" value="Transcription factor RAX3"/>
    <property type="match status" value="1"/>
</dbReference>
<evidence type="ECO:0000256" key="3">
    <source>
        <dbReference type="ARBA" id="ARBA00023015"/>
    </source>
</evidence>
<dbReference type="PROSITE" id="PS50090">
    <property type="entry name" value="MYB_LIKE"/>
    <property type="match status" value="2"/>
</dbReference>
<keyword evidence="3" id="KW-0805">Transcription regulation</keyword>
<dbReference type="PANTHER" id="PTHR47997">
    <property type="entry name" value="MYB DOMAIN PROTEIN 55"/>
    <property type="match status" value="1"/>
</dbReference>
<dbReference type="Pfam" id="PF00249">
    <property type="entry name" value="Myb_DNA-binding"/>
    <property type="match status" value="2"/>
</dbReference>
<feature type="domain" description="Myb-like" evidence="7">
    <location>
        <begin position="65"/>
        <end position="115"/>
    </location>
</feature>
<dbReference type="SMART" id="SM00717">
    <property type="entry name" value="SANT"/>
    <property type="match status" value="2"/>
</dbReference>
<comment type="caution">
    <text evidence="9">The sequence shown here is derived from an EMBL/GenBank/DDBJ whole genome shotgun (WGS) entry which is preliminary data.</text>
</comment>
<keyword evidence="4" id="KW-0238">DNA-binding</keyword>
<evidence type="ECO:0000259" key="7">
    <source>
        <dbReference type="PROSITE" id="PS50090"/>
    </source>
</evidence>
<dbReference type="InterPro" id="IPR051953">
    <property type="entry name" value="Plant_SW-associated_TFs"/>
</dbReference>
<keyword evidence="6" id="KW-0539">Nucleus</keyword>
<evidence type="ECO:0000256" key="5">
    <source>
        <dbReference type="ARBA" id="ARBA00023163"/>
    </source>
</evidence>
<dbReference type="InterPro" id="IPR009057">
    <property type="entry name" value="Homeodomain-like_sf"/>
</dbReference>
<dbReference type="InterPro" id="IPR001005">
    <property type="entry name" value="SANT/Myb"/>
</dbReference>
<evidence type="ECO:0000259" key="8">
    <source>
        <dbReference type="PROSITE" id="PS51294"/>
    </source>
</evidence>
<sequence length="211" mass="23674">MRYERVHKCCSKRAVKRGLWSPDEDLKLIRYIRSHGAGNWPSLPHRAGLERCGKSCRLRWMNYLRPGIKRGQFSEEEEEAIICLHSLMDNRWAQIAKHLPGRTDSEIKNLWHSRLKKKNGGFQSVSASSFKRNEYGDAATDLNAFVELAHASTATATATATATSTESIASTILQTECCADSLQSIELAGGDNNYLEIIMEGAAAWAQYWPL</sequence>
<reference evidence="9 10" key="1">
    <citation type="journal article" date="2021" name="Nat. Plants">
        <title>The Taxus genome provides insights into paclitaxel biosynthesis.</title>
        <authorList>
            <person name="Xiong X."/>
            <person name="Gou J."/>
            <person name="Liao Q."/>
            <person name="Li Y."/>
            <person name="Zhou Q."/>
            <person name="Bi G."/>
            <person name="Li C."/>
            <person name="Du R."/>
            <person name="Wang X."/>
            <person name="Sun T."/>
            <person name="Guo L."/>
            <person name="Liang H."/>
            <person name="Lu P."/>
            <person name="Wu Y."/>
            <person name="Zhang Z."/>
            <person name="Ro D.K."/>
            <person name="Shang Y."/>
            <person name="Huang S."/>
            <person name="Yan J."/>
        </authorList>
    </citation>
    <scope>NUCLEOTIDE SEQUENCE [LARGE SCALE GENOMIC DNA]</scope>
    <source>
        <strain evidence="9">Ta-2019</strain>
    </source>
</reference>
<gene>
    <name evidence="9" type="ORF">KI387_031775</name>
</gene>
<proteinExistence type="predicted"/>
<feature type="domain" description="HTH myb-type" evidence="8">
    <location>
        <begin position="12"/>
        <end position="68"/>
    </location>
</feature>
<evidence type="ECO:0000256" key="6">
    <source>
        <dbReference type="ARBA" id="ARBA00023242"/>
    </source>
</evidence>
<keyword evidence="2" id="KW-0677">Repeat</keyword>
<organism evidence="9 10">
    <name type="scientific">Taxus chinensis</name>
    <name type="common">Chinese yew</name>
    <name type="synonym">Taxus wallichiana var. chinensis</name>
    <dbReference type="NCBI Taxonomy" id="29808"/>
    <lineage>
        <taxon>Eukaryota</taxon>
        <taxon>Viridiplantae</taxon>
        <taxon>Streptophyta</taxon>
        <taxon>Embryophyta</taxon>
        <taxon>Tracheophyta</taxon>
        <taxon>Spermatophyta</taxon>
        <taxon>Pinopsida</taxon>
        <taxon>Pinidae</taxon>
        <taxon>Conifers II</taxon>
        <taxon>Cupressales</taxon>
        <taxon>Taxaceae</taxon>
        <taxon>Taxus</taxon>
    </lineage>
</organism>
<dbReference type="AlphaFoldDB" id="A0AA38C0Y5"/>
<comment type="subcellular location">
    <subcellularLocation>
        <location evidence="1">Nucleus</location>
    </subcellularLocation>
</comment>
<evidence type="ECO:0000256" key="4">
    <source>
        <dbReference type="ARBA" id="ARBA00023125"/>
    </source>
</evidence>
<evidence type="ECO:0000313" key="10">
    <source>
        <dbReference type="Proteomes" id="UP000824469"/>
    </source>
</evidence>
<evidence type="ECO:0000256" key="1">
    <source>
        <dbReference type="ARBA" id="ARBA00004123"/>
    </source>
</evidence>
<dbReference type="Proteomes" id="UP000824469">
    <property type="component" value="Unassembled WGS sequence"/>
</dbReference>
<protein>
    <submittedName>
        <fullName evidence="9">Uncharacterized protein</fullName>
    </submittedName>
</protein>
<feature type="domain" description="Myb-like" evidence="7">
    <location>
        <begin position="12"/>
        <end position="64"/>
    </location>
</feature>
<keyword evidence="5" id="KW-0804">Transcription</keyword>